<organism evidence="3 4">
    <name type="scientific">Phormidium nigroviride PCC 7112</name>
    <dbReference type="NCBI Taxonomy" id="179408"/>
    <lineage>
        <taxon>Bacteria</taxon>
        <taxon>Bacillati</taxon>
        <taxon>Cyanobacteriota</taxon>
        <taxon>Cyanophyceae</taxon>
        <taxon>Oscillatoriophycideae</taxon>
        <taxon>Oscillatoriales</taxon>
        <taxon>Oscillatoriaceae</taxon>
        <taxon>Phormidium</taxon>
    </lineage>
</organism>
<protein>
    <submittedName>
        <fullName evidence="3">Glycosyl transferase family 2</fullName>
    </submittedName>
</protein>
<dbReference type="HOGENOM" id="CLU_801307_0_0_3"/>
<sequence length="346" mass="39379">MQVMNSQKVSVIIPAFNAADTLAETVASVLNGTHKNLEILIVDDCSTDATEKVAAKLVEQDSRIQYFRNPQNYGVSKSRNLMIYRATGEYVAFIDSDDTWEPNKLEVCLKMLADNPEVKAVAHALRYLDKHGKKLSYIPTYPTTKAEMQAIKETGESPWVFPSSVVVDRSILVEEGGFAEDWQVGEDTELFTKLAQKYGLLAATEPLGNYRIRGNSLTDKHWLKKRIASDCVKENQLRRLRGEKELSLQEYEELCFKNLPLLQRLNKFREVLAMHYMRKLGQSWLNREVLPTIVYGVATTLLNPQATVHKWKWMKTHEKLSHQTAEGISHSPQLNRERSSEIGGLP</sequence>
<feature type="compositionally biased region" description="Polar residues" evidence="1">
    <location>
        <begin position="322"/>
        <end position="334"/>
    </location>
</feature>
<dbReference type="OrthoDB" id="9812327at2"/>
<evidence type="ECO:0000313" key="4">
    <source>
        <dbReference type="Proteomes" id="UP000010478"/>
    </source>
</evidence>
<dbReference type="CDD" id="cd00761">
    <property type="entry name" value="Glyco_tranf_GTA_type"/>
    <property type="match status" value="1"/>
</dbReference>
<keyword evidence="4" id="KW-1185">Reference proteome</keyword>
<dbReference type="AlphaFoldDB" id="K9VS27"/>
<dbReference type="STRING" id="179408.Osc7112_6114"/>
<dbReference type="KEGG" id="oni:Osc7112_6114"/>
<gene>
    <name evidence="3" type="ORF">Osc7112_6114</name>
</gene>
<dbReference type="RefSeq" id="WP_015179500.1">
    <property type="nucleotide sequence ID" value="NC_019729.1"/>
</dbReference>
<dbReference type="Gene3D" id="3.90.550.10">
    <property type="entry name" value="Spore Coat Polysaccharide Biosynthesis Protein SpsA, Chain A"/>
    <property type="match status" value="1"/>
</dbReference>
<dbReference type="Pfam" id="PF00535">
    <property type="entry name" value="Glycos_transf_2"/>
    <property type="match status" value="1"/>
</dbReference>
<reference evidence="3 4" key="1">
    <citation type="submission" date="2012-05" db="EMBL/GenBank/DDBJ databases">
        <title>Finished chromosome of genome of Oscillatoria sp. PCC 7112.</title>
        <authorList>
            <consortium name="US DOE Joint Genome Institute"/>
            <person name="Gugger M."/>
            <person name="Coursin T."/>
            <person name="Rippka R."/>
            <person name="Tandeau De Marsac N."/>
            <person name="Huntemann M."/>
            <person name="Wei C.-L."/>
            <person name="Han J."/>
            <person name="Detter J.C."/>
            <person name="Han C."/>
            <person name="Tapia R."/>
            <person name="Davenport K."/>
            <person name="Daligault H."/>
            <person name="Erkkila T."/>
            <person name="Gu W."/>
            <person name="Munk A.C.C."/>
            <person name="Teshima H."/>
            <person name="Xu Y."/>
            <person name="Chain P."/>
            <person name="Chen A."/>
            <person name="Krypides N."/>
            <person name="Mavromatis K."/>
            <person name="Markowitz V."/>
            <person name="Szeto E."/>
            <person name="Ivanova N."/>
            <person name="Mikhailova N."/>
            <person name="Ovchinnikova G."/>
            <person name="Pagani I."/>
            <person name="Pati A."/>
            <person name="Goodwin L."/>
            <person name="Peters L."/>
            <person name="Pitluck S."/>
            <person name="Woyke T."/>
            <person name="Kerfeld C."/>
        </authorList>
    </citation>
    <scope>NUCLEOTIDE SEQUENCE [LARGE SCALE GENOMIC DNA]</scope>
    <source>
        <strain evidence="3 4">PCC 7112</strain>
    </source>
</reference>
<evidence type="ECO:0000259" key="2">
    <source>
        <dbReference type="Pfam" id="PF00535"/>
    </source>
</evidence>
<dbReference type="Proteomes" id="UP000010478">
    <property type="component" value="Chromosome"/>
</dbReference>
<feature type="region of interest" description="Disordered" evidence="1">
    <location>
        <begin position="322"/>
        <end position="346"/>
    </location>
</feature>
<dbReference type="EMBL" id="CP003614">
    <property type="protein sequence ID" value="AFZ10302.1"/>
    <property type="molecule type" value="Genomic_DNA"/>
</dbReference>
<dbReference type="InterPro" id="IPR001173">
    <property type="entry name" value="Glyco_trans_2-like"/>
</dbReference>
<feature type="domain" description="Glycosyltransferase 2-like" evidence="2">
    <location>
        <begin position="10"/>
        <end position="135"/>
    </location>
</feature>
<dbReference type="InterPro" id="IPR029044">
    <property type="entry name" value="Nucleotide-diphossugar_trans"/>
</dbReference>
<dbReference type="GO" id="GO:0016758">
    <property type="term" value="F:hexosyltransferase activity"/>
    <property type="evidence" value="ECO:0007669"/>
    <property type="project" value="UniProtKB-ARBA"/>
</dbReference>
<dbReference type="eggNOG" id="COG1215">
    <property type="taxonomic scope" value="Bacteria"/>
</dbReference>
<dbReference type="PANTHER" id="PTHR22916">
    <property type="entry name" value="GLYCOSYLTRANSFERASE"/>
    <property type="match status" value="1"/>
</dbReference>
<name>K9VS27_9CYAN</name>
<evidence type="ECO:0000256" key="1">
    <source>
        <dbReference type="SAM" id="MobiDB-lite"/>
    </source>
</evidence>
<evidence type="ECO:0000313" key="3">
    <source>
        <dbReference type="EMBL" id="AFZ10302.1"/>
    </source>
</evidence>
<accession>K9VS27</accession>
<dbReference type="SUPFAM" id="SSF53448">
    <property type="entry name" value="Nucleotide-diphospho-sugar transferases"/>
    <property type="match status" value="1"/>
</dbReference>
<keyword evidence="3" id="KW-0808">Transferase</keyword>
<proteinExistence type="predicted"/>
<dbReference type="PANTHER" id="PTHR22916:SF3">
    <property type="entry name" value="UDP-GLCNAC:BETAGAL BETA-1,3-N-ACETYLGLUCOSAMINYLTRANSFERASE-LIKE PROTEIN 1"/>
    <property type="match status" value="1"/>
</dbReference>